<proteinExistence type="predicted"/>
<feature type="transmembrane region" description="Helical" evidence="5">
    <location>
        <begin position="226"/>
        <end position="242"/>
    </location>
</feature>
<evidence type="ECO:0000256" key="4">
    <source>
        <dbReference type="ARBA" id="ARBA00023136"/>
    </source>
</evidence>
<organism evidence="6 7">
    <name type="scientific">Philodulcilactobacillus myokoensis</name>
    <dbReference type="NCBI Taxonomy" id="2929573"/>
    <lineage>
        <taxon>Bacteria</taxon>
        <taxon>Bacillati</taxon>
        <taxon>Bacillota</taxon>
        <taxon>Bacilli</taxon>
        <taxon>Lactobacillales</taxon>
        <taxon>Lactobacillaceae</taxon>
        <taxon>Philodulcilactobacillus</taxon>
    </lineage>
</organism>
<dbReference type="EMBL" id="BRPL01000004">
    <property type="protein sequence ID" value="GLB47405.1"/>
    <property type="molecule type" value="Genomic_DNA"/>
</dbReference>
<dbReference type="RefSeq" id="WP_286136943.1">
    <property type="nucleotide sequence ID" value="NZ_BRPL01000004.1"/>
</dbReference>
<evidence type="ECO:0000313" key="7">
    <source>
        <dbReference type="Proteomes" id="UP001144204"/>
    </source>
</evidence>
<dbReference type="AlphaFoldDB" id="A0A9W6ET35"/>
<evidence type="ECO:0000256" key="2">
    <source>
        <dbReference type="ARBA" id="ARBA00022692"/>
    </source>
</evidence>
<evidence type="ECO:0000256" key="5">
    <source>
        <dbReference type="SAM" id="Phobius"/>
    </source>
</evidence>
<keyword evidence="4 5" id="KW-0472">Membrane</keyword>
<reference evidence="6" key="1">
    <citation type="submission" date="2022-07" db="EMBL/GenBank/DDBJ databases">
        <authorList>
            <person name="Kouya T."/>
            <person name="Ishiyama Y."/>
        </authorList>
    </citation>
    <scope>NUCLEOTIDE SEQUENCE</scope>
    <source>
        <strain evidence="6">WR16-4</strain>
    </source>
</reference>
<feature type="transmembrane region" description="Helical" evidence="5">
    <location>
        <begin position="107"/>
        <end position="125"/>
    </location>
</feature>
<keyword evidence="2 5" id="KW-0812">Transmembrane</keyword>
<evidence type="ECO:0000313" key="6">
    <source>
        <dbReference type="EMBL" id="GLB47405.1"/>
    </source>
</evidence>
<sequence>MNILNSVFSPKLRLMAKSKVFDLIGIIIIVLVAWQSGYLFENLNQVTHWGGMSVYIPFGIISAFASVLSIMSTRLVGRFSNIGNWIGIPEIILSGTIDYLLGNKGAILTYPITFIIQTWAIKTWLNSEKYKARKPIKGTKGALLMTIILIGSLAFSLVVNKIGFGAITSSDASIFILTVFVFGISMTANIMNAMKLTVQWKFWLVYDFVQFFKALSQGNFANVGKYIYYVLMSLGGLAFWNRK</sequence>
<evidence type="ECO:0000256" key="3">
    <source>
        <dbReference type="ARBA" id="ARBA00022989"/>
    </source>
</evidence>
<evidence type="ECO:0000256" key="1">
    <source>
        <dbReference type="ARBA" id="ARBA00004141"/>
    </source>
</evidence>
<comment type="caution">
    <text evidence="6">The sequence shown here is derived from an EMBL/GenBank/DDBJ whole genome shotgun (WGS) entry which is preliminary data.</text>
</comment>
<reference evidence="6" key="2">
    <citation type="journal article" date="2023" name="PLoS ONE">
        <title>Philodulcilactobacillus myokoensis gen. nov., sp. nov., a fructophilic, acidophilic, and agar-phobic lactic acid bacterium isolated from fermented vegetable extracts.</title>
        <authorList>
            <person name="Kouya T."/>
            <person name="Ishiyama Y."/>
            <person name="Ohashi S."/>
            <person name="Kumakubo R."/>
            <person name="Yamazaki T."/>
            <person name="Otaki T."/>
        </authorList>
    </citation>
    <scope>NUCLEOTIDE SEQUENCE</scope>
    <source>
        <strain evidence="6">WR16-4</strain>
    </source>
</reference>
<feature type="transmembrane region" description="Helical" evidence="5">
    <location>
        <begin position="141"/>
        <end position="160"/>
    </location>
</feature>
<accession>A0A9W6ET35</accession>
<dbReference type="GO" id="GO:0016020">
    <property type="term" value="C:membrane"/>
    <property type="evidence" value="ECO:0007669"/>
    <property type="project" value="UniProtKB-SubCell"/>
</dbReference>
<dbReference type="Proteomes" id="UP001144204">
    <property type="component" value="Unassembled WGS sequence"/>
</dbReference>
<name>A0A9W6ET35_9LACO</name>
<gene>
    <name evidence="6" type="ORF">WR164_13840</name>
</gene>
<evidence type="ECO:0008006" key="8">
    <source>
        <dbReference type="Google" id="ProtNLM"/>
    </source>
</evidence>
<keyword evidence="3 5" id="KW-1133">Transmembrane helix</keyword>
<feature type="transmembrane region" description="Helical" evidence="5">
    <location>
        <begin position="52"/>
        <end position="70"/>
    </location>
</feature>
<keyword evidence="7" id="KW-1185">Reference proteome</keyword>
<dbReference type="InterPro" id="IPR006419">
    <property type="entry name" value="NMN_transpt_PnuC"/>
</dbReference>
<comment type="subcellular location">
    <subcellularLocation>
        <location evidence="1">Membrane</location>
        <topology evidence="1">Multi-pass membrane protein</topology>
    </subcellularLocation>
</comment>
<dbReference type="GO" id="GO:0034257">
    <property type="term" value="F:nicotinamide riboside transmembrane transporter activity"/>
    <property type="evidence" value="ECO:0007669"/>
    <property type="project" value="InterPro"/>
</dbReference>
<feature type="transmembrane region" description="Helical" evidence="5">
    <location>
        <begin position="20"/>
        <end position="40"/>
    </location>
</feature>
<dbReference type="Pfam" id="PF04973">
    <property type="entry name" value="NMN_transporter"/>
    <property type="match status" value="1"/>
</dbReference>
<feature type="transmembrane region" description="Helical" evidence="5">
    <location>
        <begin position="172"/>
        <end position="191"/>
    </location>
</feature>
<protein>
    <recommendedName>
        <fullName evidence="8">Nicotinamide mononucleotide transporter</fullName>
    </recommendedName>
</protein>